<feature type="compositionally biased region" description="Gly residues" evidence="1">
    <location>
        <begin position="52"/>
        <end position="61"/>
    </location>
</feature>
<keyword evidence="3" id="KW-1185">Reference proteome</keyword>
<protein>
    <submittedName>
        <fullName evidence="2">Uncharacterized protein</fullName>
    </submittedName>
</protein>
<feature type="region of interest" description="Disordered" evidence="1">
    <location>
        <begin position="79"/>
        <end position="110"/>
    </location>
</feature>
<evidence type="ECO:0000313" key="2">
    <source>
        <dbReference type="EMBL" id="WUQ81899.1"/>
    </source>
</evidence>
<evidence type="ECO:0000256" key="1">
    <source>
        <dbReference type="SAM" id="MobiDB-lite"/>
    </source>
</evidence>
<proteinExistence type="predicted"/>
<dbReference type="EMBL" id="CP108110">
    <property type="protein sequence ID" value="WUQ81899.1"/>
    <property type="molecule type" value="Genomic_DNA"/>
</dbReference>
<gene>
    <name evidence="2" type="ORF">OHA16_02265</name>
</gene>
<dbReference type="Proteomes" id="UP001432222">
    <property type="component" value="Chromosome"/>
</dbReference>
<accession>A0ABZ1TVL8</accession>
<name>A0ABZ1TVL8_9ACTN</name>
<organism evidence="2 3">
    <name type="scientific">Kitasatospora purpeofusca</name>
    <dbReference type="NCBI Taxonomy" id="67352"/>
    <lineage>
        <taxon>Bacteria</taxon>
        <taxon>Bacillati</taxon>
        <taxon>Actinomycetota</taxon>
        <taxon>Actinomycetes</taxon>
        <taxon>Kitasatosporales</taxon>
        <taxon>Streptomycetaceae</taxon>
        <taxon>Kitasatospora</taxon>
    </lineage>
</organism>
<dbReference type="RefSeq" id="WP_328952973.1">
    <property type="nucleotide sequence ID" value="NZ_CP108110.1"/>
</dbReference>
<reference evidence="2" key="1">
    <citation type="submission" date="2022-10" db="EMBL/GenBank/DDBJ databases">
        <title>The complete genomes of actinobacterial strains from the NBC collection.</title>
        <authorList>
            <person name="Joergensen T.S."/>
            <person name="Alvarez Arevalo M."/>
            <person name="Sterndorff E.B."/>
            <person name="Faurdal D."/>
            <person name="Vuksanovic O."/>
            <person name="Mourched A.-S."/>
            <person name="Charusanti P."/>
            <person name="Shaw S."/>
            <person name="Blin K."/>
            <person name="Weber T."/>
        </authorList>
    </citation>
    <scope>NUCLEOTIDE SEQUENCE</scope>
    <source>
        <strain evidence="2">NBC_00222</strain>
    </source>
</reference>
<feature type="region of interest" description="Disordered" evidence="1">
    <location>
        <begin position="42"/>
        <end position="61"/>
    </location>
</feature>
<sequence length="110" mass="11507">MAGDSLELGPRRHPLGGRRLRGLRGDDAVIGVLPDYDLGQEAGASAGTMEPVGGGDLEGGGVLAAEWDSRLGATGEVAEFGIPDGGEREHIRRPSPFSRVRPGRVMARHP</sequence>
<evidence type="ECO:0000313" key="3">
    <source>
        <dbReference type="Proteomes" id="UP001432222"/>
    </source>
</evidence>